<keyword evidence="5" id="KW-0029">Amino-acid transport</keyword>
<evidence type="ECO:0000256" key="4">
    <source>
        <dbReference type="ARBA" id="ARBA00022692"/>
    </source>
</evidence>
<evidence type="ECO:0000256" key="7">
    <source>
        <dbReference type="ARBA" id="ARBA00023136"/>
    </source>
</evidence>
<feature type="transmembrane region" description="Helical" evidence="9">
    <location>
        <begin position="262"/>
        <end position="285"/>
    </location>
</feature>
<reference evidence="11" key="1">
    <citation type="journal article" date="2019" name="Int. J. Syst. Evol. Microbiol.">
        <title>The Global Catalogue of Microorganisms (GCM) 10K type strain sequencing project: providing services to taxonomists for standard genome sequencing and annotation.</title>
        <authorList>
            <consortium name="The Broad Institute Genomics Platform"/>
            <consortium name="The Broad Institute Genome Sequencing Center for Infectious Disease"/>
            <person name="Wu L."/>
            <person name="Ma J."/>
        </authorList>
    </citation>
    <scope>NUCLEOTIDE SEQUENCE [LARGE SCALE GENOMIC DNA]</scope>
    <source>
        <strain evidence="11">KCTC 42986</strain>
    </source>
</reference>
<evidence type="ECO:0000256" key="9">
    <source>
        <dbReference type="SAM" id="Phobius"/>
    </source>
</evidence>
<organism evidence="10 11">
    <name type="scientific">Undibacterium arcticum</name>
    <dbReference type="NCBI Taxonomy" id="1762892"/>
    <lineage>
        <taxon>Bacteria</taxon>
        <taxon>Pseudomonadati</taxon>
        <taxon>Pseudomonadota</taxon>
        <taxon>Betaproteobacteria</taxon>
        <taxon>Burkholderiales</taxon>
        <taxon>Oxalobacteraceae</taxon>
        <taxon>Undibacterium</taxon>
    </lineage>
</organism>
<evidence type="ECO:0000256" key="8">
    <source>
        <dbReference type="ARBA" id="ARBA00037998"/>
    </source>
</evidence>
<keyword evidence="2" id="KW-0813">Transport</keyword>
<evidence type="ECO:0000256" key="6">
    <source>
        <dbReference type="ARBA" id="ARBA00022989"/>
    </source>
</evidence>
<dbReference type="EMBL" id="JBHRTP010000002">
    <property type="protein sequence ID" value="MFC3106438.1"/>
    <property type="molecule type" value="Genomic_DNA"/>
</dbReference>
<feature type="transmembrane region" description="Helical" evidence="9">
    <location>
        <begin position="52"/>
        <end position="75"/>
    </location>
</feature>
<feature type="transmembrane region" description="Helical" evidence="9">
    <location>
        <begin position="225"/>
        <end position="250"/>
    </location>
</feature>
<keyword evidence="3" id="KW-1003">Cell membrane</keyword>
<dbReference type="RefSeq" id="WP_390330499.1">
    <property type="nucleotide sequence ID" value="NZ_JBHRTP010000002.1"/>
</dbReference>
<dbReference type="PANTHER" id="PTHR11795:SF452">
    <property type="entry name" value="ABC TRANSPORTER PERMEASE PROTEIN"/>
    <property type="match status" value="1"/>
</dbReference>
<feature type="transmembrane region" description="Helical" evidence="9">
    <location>
        <begin position="96"/>
        <end position="117"/>
    </location>
</feature>
<keyword evidence="6 9" id="KW-1133">Transmembrane helix</keyword>
<keyword evidence="11" id="KW-1185">Reference proteome</keyword>
<evidence type="ECO:0000256" key="3">
    <source>
        <dbReference type="ARBA" id="ARBA00022475"/>
    </source>
</evidence>
<evidence type="ECO:0000256" key="5">
    <source>
        <dbReference type="ARBA" id="ARBA00022970"/>
    </source>
</evidence>
<comment type="caution">
    <text evidence="10">The sequence shown here is derived from an EMBL/GenBank/DDBJ whole genome shotgun (WGS) entry which is preliminary data.</text>
</comment>
<protein>
    <submittedName>
        <fullName evidence="10">Branched-chain amino acid ABC transporter permease</fullName>
    </submittedName>
</protein>
<evidence type="ECO:0000256" key="1">
    <source>
        <dbReference type="ARBA" id="ARBA00004651"/>
    </source>
</evidence>
<name>A0ABV7EX37_9BURK</name>
<comment type="similarity">
    <text evidence="8">Belongs to the binding-protein-dependent transport system permease family. LivHM subfamily.</text>
</comment>
<evidence type="ECO:0000313" key="11">
    <source>
        <dbReference type="Proteomes" id="UP001595530"/>
    </source>
</evidence>
<keyword evidence="7 9" id="KW-0472">Membrane</keyword>
<evidence type="ECO:0000256" key="2">
    <source>
        <dbReference type="ARBA" id="ARBA00022448"/>
    </source>
</evidence>
<comment type="subcellular location">
    <subcellularLocation>
        <location evidence="1">Cell membrane</location>
        <topology evidence="1">Multi-pass membrane protein</topology>
    </subcellularLocation>
</comment>
<feature type="transmembrane region" description="Helical" evidence="9">
    <location>
        <begin position="180"/>
        <end position="213"/>
    </location>
</feature>
<gene>
    <name evidence="10" type="ORF">ACFOFO_00425</name>
</gene>
<dbReference type="InterPro" id="IPR001851">
    <property type="entry name" value="ABC_transp_permease"/>
</dbReference>
<feature type="transmembrane region" description="Helical" evidence="9">
    <location>
        <begin position="137"/>
        <end position="159"/>
    </location>
</feature>
<feature type="transmembrane region" description="Helical" evidence="9">
    <location>
        <begin position="12"/>
        <end position="32"/>
    </location>
</feature>
<dbReference type="CDD" id="cd06582">
    <property type="entry name" value="TM_PBP1_LivH_like"/>
    <property type="match status" value="1"/>
</dbReference>
<dbReference type="InterPro" id="IPR052157">
    <property type="entry name" value="BCAA_transport_permease"/>
</dbReference>
<dbReference type="Proteomes" id="UP001595530">
    <property type="component" value="Unassembled WGS sequence"/>
</dbReference>
<accession>A0ABV7EX37</accession>
<keyword evidence="4 9" id="KW-0812">Transmembrane</keyword>
<dbReference type="Pfam" id="PF02653">
    <property type="entry name" value="BPD_transp_2"/>
    <property type="match status" value="1"/>
</dbReference>
<evidence type="ECO:0000313" key="10">
    <source>
        <dbReference type="EMBL" id="MFC3106438.1"/>
    </source>
</evidence>
<sequence>MDQLLQHIANALILGGTYALLGIGLTLILGIMKVVNFTHGELYSFGGFMAYFFVSALGWNFFLAMAVSIMLGILLGACIERVFLRRMRNADIDSTMIVMIGCWIALQNIALLIWGGVAKSVPTPFSTEPLIIGPISISWLRVFVLGAAMILILATYLLINKSPLGKAMRATFQDRETASLMGININAIYTVTFALGSGLAAAAGALLGPVFVVTTTMGNMAALKAFAIVILGGLGSIPGAAIGGFILAFAEELGSGYVSSGYRDAMGFILIILVLMFKPTGLFYVRGERIG</sequence>
<proteinExistence type="inferred from homology"/>
<dbReference type="PANTHER" id="PTHR11795">
    <property type="entry name" value="BRANCHED-CHAIN AMINO ACID TRANSPORT SYSTEM PERMEASE PROTEIN LIVH"/>
    <property type="match status" value="1"/>
</dbReference>